<dbReference type="InterPro" id="IPR016181">
    <property type="entry name" value="Acyl_CoA_acyltransferase"/>
</dbReference>
<sequence length="139" mass="15997">MIRLATLDDAQDIAQLTLQLGYNISQETARKRLTHLLSATDHALYVFENKDLLSGWAHIYIKRLIELEYAEIGGIVVKKNNRRSGVGLKLMQACEEWAKASKIDEVRLRSGEQRAEAHTFYLNLGYEHVRNQKVFIKKV</sequence>
<keyword evidence="5" id="KW-1185">Reference proteome</keyword>
<dbReference type="PANTHER" id="PTHR43877:SF1">
    <property type="entry name" value="ACETYLTRANSFERASE"/>
    <property type="match status" value="1"/>
</dbReference>
<dbReference type="PANTHER" id="PTHR43877">
    <property type="entry name" value="AMINOALKYLPHOSPHONATE N-ACETYLTRANSFERASE-RELATED-RELATED"/>
    <property type="match status" value="1"/>
</dbReference>
<accession>A0ABU9VEY2</accession>
<dbReference type="Pfam" id="PF00583">
    <property type="entry name" value="Acetyltransf_1"/>
    <property type="match status" value="1"/>
</dbReference>
<evidence type="ECO:0000256" key="1">
    <source>
        <dbReference type="ARBA" id="ARBA00022679"/>
    </source>
</evidence>
<evidence type="ECO:0000313" key="4">
    <source>
        <dbReference type="EMBL" id="MEN0642442.1"/>
    </source>
</evidence>
<keyword evidence="1" id="KW-0808">Transferase</keyword>
<gene>
    <name evidence="4" type="ORF">MKY91_04595</name>
</gene>
<reference evidence="4 5" key="1">
    <citation type="submission" date="2024-03" db="EMBL/GenBank/DDBJ databases">
        <title>Bacilli Hybrid Assemblies.</title>
        <authorList>
            <person name="Kovac J."/>
        </authorList>
    </citation>
    <scope>NUCLEOTIDE SEQUENCE [LARGE SCALE GENOMIC DNA]</scope>
    <source>
        <strain evidence="4 5">FSL R7-0666</strain>
    </source>
</reference>
<protein>
    <submittedName>
        <fullName evidence="4">GNAT family N-acetyltransferase</fullName>
    </submittedName>
</protein>
<dbReference type="Proteomes" id="UP001418796">
    <property type="component" value="Unassembled WGS sequence"/>
</dbReference>
<dbReference type="Gene3D" id="3.40.630.30">
    <property type="match status" value="1"/>
</dbReference>
<comment type="caution">
    <text evidence="4">The sequence shown here is derived from an EMBL/GenBank/DDBJ whole genome shotgun (WGS) entry which is preliminary data.</text>
</comment>
<keyword evidence="2" id="KW-0012">Acyltransferase</keyword>
<dbReference type="CDD" id="cd04301">
    <property type="entry name" value="NAT_SF"/>
    <property type="match status" value="1"/>
</dbReference>
<dbReference type="RefSeq" id="WP_343129565.1">
    <property type="nucleotide sequence ID" value="NZ_JBCITK010000001.1"/>
</dbReference>
<dbReference type="PROSITE" id="PS51186">
    <property type="entry name" value="GNAT"/>
    <property type="match status" value="1"/>
</dbReference>
<dbReference type="SUPFAM" id="SSF55729">
    <property type="entry name" value="Acyl-CoA N-acyltransferases (Nat)"/>
    <property type="match status" value="1"/>
</dbReference>
<dbReference type="EMBL" id="JBCITK010000001">
    <property type="protein sequence ID" value="MEN0642442.1"/>
    <property type="molecule type" value="Genomic_DNA"/>
</dbReference>
<dbReference type="InterPro" id="IPR000182">
    <property type="entry name" value="GNAT_dom"/>
</dbReference>
<dbReference type="InterPro" id="IPR050832">
    <property type="entry name" value="Bact_Acetyltransf"/>
</dbReference>
<evidence type="ECO:0000259" key="3">
    <source>
        <dbReference type="PROSITE" id="PS51186"/>
    </source>
</evidence>
<proteinExistence type="predicted"/>
<evidence type="ECO:0000313" key="5">
    <source>
        <dbReference type="Proteomes" id="UP001418796"/>
    </source>
</evidence>
<name>A0ABU9VEY2_9BACI</name>
<evidence type="ECO:0000256" key="2">
    <source>
        <dbReference type="ARBA" id="ARBA00023315"/>
    </source>
</evidence>
<organism evidence="4 5">
    <name type="scientific">Alkalicoccobacillus gibsonii</name>
    <dbReference type="NCBI Taxonomy" id="79881"/>
    <lineage>
        <taxon>Bacteria</taxon>
        <taxon>Bacillati</taxon>
        <taxon>Bacillota</taxon>
        <taxon>Bacilli</taxon>
        <taxon>Bacillales</taxon>
        <taxon>Bacillaceae</taxon>
        <taxon>Alkalicoccobacillus</taxon>
    </lineage>
</organism>
<feature type="domain" description="N-acetyltransferase" evidence="3">
    <location>
        <begin position="1"/>
        <end position="139"/>
    </location>
</feature>